<feature type="transmembrane region" description="Helical" evidence="7">
    <location>
        <begin position="1318"/>
        <end position="1340"/>
    </location>
</feature>
<dbReference type="Pfam" id="PF02687">
    <property type="entry name" value="FtsX"/>
    <property type="match status" value="1"/>
</dbReference>
<organism evidence="9 10">
    <name type="scientific">Ureaplasma ceti</name>
    <dbReference type="NCBI Taxonomy" id="3119530"/>
    <lineage>
        <taxon>Bacteria</taxon>
        <taxon>Bacillati</taxon>
        <taxon>Mycoplasmatota</taxon>
        <taxon>Mycoplasmoidales</taxon>
        <taxon>Mycoplasmoidaceae</taxon>
        <taxon>Ureaplasma</taxon>
    </lineage>
</organism>
<dbReference type="InterPro" id="IPR003838">
    <property type="entry name" value="ABC3_permease_C"/>
</dbReference>
<feature type="transmembrane region" description="Helical" evidence="7">
    <location>
        <begin position="578"/>
        <end position="603"/>
    </location>
</feature>
<evidence type="ECO:0000313" key="10">
    <source>
        <dbReference type="Proteomes" id="UP001449582"/>
    </source>
</evidence>
<keyword evidence="4 7" id="KW-1133">Transmembrane helix</keyword>
<comment type="caution">
    <text evidence="9">The sequence shown here is derived from an EMBL/GenBank/DDBJ whole genome shotgun (WGS) entry which is preliminary data.</text>
</comment>
<keyword evidence="5 7" id="KW-0472">Membrane</keyword>
<evidence type="ECO:0000256" key="6">
    <source>
        <dbReference type="ARBA" id="ARBA00038076"/>
    </source>
</evidence>
<comment type="subcellular location">
    <subcellularLocation>
        <location evidence="1">Cell membrane</location>
        <topology evidence="1">Multi-pass membrane protein</topology>
    </subcellularLocation>
</comment>
<reference evidence="9" key="1">
    <citation type="submission" date="2024-02" db="EMBL/GenBank/DDBJ databases">
        <title>Draft genome sequence of new strains in genus Ureaplasma.</title>
        <authorList>
            <person name="Nakajima Y."/>
            <person name="Segawa T."/>
        </authorList>
    </citation>
    <scope>NUCLEOTIDE SEQUENCE [LARGE SCALE GENOMIC DNA]</scope>
    <source>
        <strain evidence="9">OM1</strain>
    </source>
</reference>
<dbReference type="PANTHER" id="PTHR30572">
    <property type="entry name" value="MEMBRANE COMPONENT OF TRANSPORTER-RELATED"/>
    <property type="match status" value="1"/>
</dbReference>
<evidence type="ECO:0000256" key="4">
    <source>
        <dbReference type="ARBA" id="ARBA00022989"/>
    </source>
</evidence>
<feature type="domain" description="ABC3 transporter permease C-terminal" evidence="8">
    <location>
        <begin position="422"/>
        <end position="538"/>
    </location>
</feature>
<feature type="transmembrane region" description="Helical" evidence="7">
    <location>
        <begin position="514"/>
        <end position="538"/>
    </location>
</feature>
<accession>A0ABP9U6L4</accession>
<sequence length="1443" mass="161692">MIKSYDGLVDNYNLHNIVIYDKWSDVNSVRQKNESDFNAELNKLGVKYRNFESLRVINGNNQDQYKVIKYSNSYTIDKLDIFQSYGLPVNKDNQATLPTGIDFNKILQQSSQGLTGKASAKDIFARQELVYFASNAAWSTSKFANEFKAAWKVLLQHPNIDPYNPDLTGLSTSDQQALTTIEPYIKAFVDPNNSLVVPPKIRGSRITFVMDAWNNNIPATGYFDDPSSYLAVVSPEFAKDNHKEIYHYDNYLKEVGETKTTSVDMGNIHDLSTAMPTTDQFINWFQSIPNKYKVYVNSIPYLIVGTGISPDFMYPIISFQNVIPNPQKEAILYMNETGYNRTQFSFPTAPHESFILAKYDGKEALEAIVSKINVLARKYMAWPSNVTPAYTYYNPKNQMSPASLRVNFIVQLVAAIQGVSIAITIFIVVLSLFVMSLFAKRFVEQNKQTIAILISNGVNKLAVLSSIALIGVVPCIIASVLGYVVAFFLQGTALSIFSKYWMIPTPMYDFNVGWMFLAIFATSIVFAILTFFIGMWMLRGNLVALMKENGTIKVGFLANAVKSIFNWGPIMLRFRSSLAFASLMKIVTLIVMTTITGVTLTFVTSSSGKLDEVNKNDLKSNTSNFAINYFTPTVESGQYLAIANDMVGRIIHEYHQPNNGELNNQGYDQNLFYLSAFYNSPAFRKYTALHWPSALDSHQYANDILFLKNKTELQQLLMNRFGVGSESVVPWNVPLAVMPTDQINTSNQMCKEYGERLMTDMRPYNEAFFFNTGANADGTGKVLPDANNALPFPKTWAIQNFNVKNPSDWKLSYGVNGYSEKYGVISAPEIPGLTSPEAILKMQPNEIGTLINKAYSTYSNDNNWPQTPSQMLQEKYYPLTLFHKNVISNVRLAPHNKNIVLFDVNTQLNGEPYLLTTRSMFMKYLEKGVAINSDTNTSNIVLDPFANTTTYGYEPNIMTNTGPIALAYRLNFINFFLHAYMDPAYTDSFYNISYNQVVFNKATDEPYTYIDATVDSSVGKNSPIQIKGIVPDSKFINLYSSTTGKKINNKLYAAPNLLIVNQYAARKFKLKIGDEFQFTPNNTIWRYTSANPEQILTDPNAPQKLYQPWEQTFTVVGINNTGHNAEFFTSMTSAQNVLGLATAEQYQNKTNVTEQPTADNNYALSVGMNNKWNTFGGFNGMFTSQVKPNVLTSNIDLYSPNGLYPGSDSWEKNNTMITLVKNALNSPYQTAYIANALNMNNNQFTAASQTFKNNYLKAHPKATAEETQNALIGAIIDGISDIYGKMSLASITTSADAVKQAAAMFAIVSNTFDQIEGIVSALIIVLSMIIVVLLAWIIVLDMLKLAAVLKTLGYSNMSNGWNFFSAFVPTWIISLIITIPLSMLALSIFKTFAFANIGVLITAPINWWIFALIELGIAVIFLIIFFTGMSFFKKINIVEVLKW</sequence>
<dbReference type="Proteomes" id="UP001449582">
    <property type="component" value="Unassembled WGS sequence"/>
</dbReference>
<dbReference type="InterPro" id="IPR050250">
    <property type="entry name" value="Macrolide_Exporter_MacB"/>
</dbReference>
<keyword evidence="10" id="KW-1185">Reference proteome</keyword>
<evidence type="ECO:0000256" key="3">
    <source>
        <dbReference type="ARBA" id="ARBA00022692"/>
    </source>
</evidence>
<evidence type="ECO:0000256" key="2">
    <source>
        <dbReference type="ARBA" id="ARBA00022475"/>
    </source>
</evidence>
<feature type="transmembrane region" description="Helical" evidence="7">
    <location>
        <begin position="408"/>
        <end position="440"/>
    </location>
</feature>
<evidence type="ECO:0000256" key="5">
    <source>
        <dbReference type="ARBA" id="ARBA00023136"/>
    </source>
</evidence>
<name>A0ABP9U6L4_9BACT</name>
<dbReference type="EMBL" id="BAABQM010000002">
    <property type="protein sequence ID" value="GAA5414592.1"/>
    <property type="molecule type" value="Genomic_DNA"/>
</dbReference>
<evidence type="ECO:0000256" key="1">
    <source>
        <dbReference type="ARBA" id="ARBA00004651"/>
    </source>
</evidence>
<protein>
    <recommendedName>
        <fullName evidence="8">ABC3 transporter permease C-terminal domain-containing protein</fullName>
    </recommendedName>
</protein>
<feature type="transmembrane region" description="Helical" evidence="7">
    <location>
        <begin position="1361"/>
        <end position="1385"/>
    </location>
</feature>
<dbReference type="PANTHER" id="PTHR30572:SF4">
    <property type="entry name" value="ABC TRANSPORTER PERMEASE YTRF"/>
    <property type="match status" value="1"/>
</dbReference>
<evidence type="ECO:0000256" key="7">
    <source>
        <dbReference type="SAM" id="Phobius"/>
    </source>
</evidence>
<keyword evidence="3 7" id="KW-0812">Transmembrane</keyword>
<evidence type="ECO:0000313" key="9">
    <source>
        <dbReference type="EMBL" id="GAA5414592.1"/>
    </source>
</evidence>
<proteinExistence type="inferred from homology"/>
<comment type="similarity">
    <text evidence="6">Belongs to the ABC-4 integral membrane protein family.</text>
</comment>
<gene>
    <name evidence="9" type="ORF">UREOM_3030</name>
</gene>
<feature type="transmembrane region" description="Helical" evidence="7">
    <location>
        <begin position="1405"/>
        <end position="1426"/>
    </location>
</feature>
<evidence type="ECO:0000259" key="8">
    <source>
        <dbReference type="Pfam" id="PF02687"/>
    </source>
</evidence>
<feature type="transmembrane region" description="Helical" evidence="7">
    <location>
        <begin position="461"/>
        <end position="494"/>
    </location>
</feature>
<keyword evidence="2" id="KW-1003">Cell membrane</keyword>